<evidence type="ECO:0008006" key="3">
    <source>
        <dbReference type="Google" id="ProtNLM"/>
    </source>
</evidence>
<sequence>MNKLTLLLALGLLLGSCNRKGVPTKSGRGPGTSTPTAQAMEPALPTVQATNTTFLFLNAKGKAQITMNGNKQGANLALRMRRDSIIWVSASLAGIEGVRAVLTRDSVQVLNRLEKTYFSGGYNYLSKLLNVPVSFEQMQALLLGDYMPAPAGTTPTVANEEAGRQRVTYPLAEVLIERLLQAGTGRVQQLKVSDEATKRNLIVDYTDFRPLEEQANLPFAHATFIQAQQPTAGAVTAAINYTKVNAGRERLSFPFTVPKGFKRQK</sequence>
<dbReference type="RefSeq" id="WP_092670832.1">
    <property type="nucleotide sequence ID" value="NZ_FOXS01000002.1"/>
</dbReference>
<dbReference type="Pfam" id="PF14125">
    <property type="entry name" value="DUF4292"/>
    <property type="match status" value="1"/>
</dbReference>
<dbReference type="Proteomes" id="UP000199029">
    <property type="component" value="Unassembled WGS sequence"/>
</dbReference>
<dbReference type="STRING" id="1227077.SAMN04515668_1591"/>
<dbReference type="OrthoDB" id="849114at2"/>
<dbReference type="InterPro" id="IPR025634">
    <property type="entry name" value="DUF4292"/>
</dbReference>
<dbReference type="AlphaFoldDB" id="A0A1I5X0U3"/>
<dbReference type="PROSITE" id="PS51257">
    <property type="entry name" value="PROKAR_LIPOPROTEIN"/>
    <property type="match status" value="1"/>
</dbReference>
<name>A0A1I5X0U3_HYMAR</name>
<keyword evidence="2" id="KW-1185">Reference proteome</keyword>
<organism evidence="1 2">
    <name type="scientific">Hymenobacter arizonensis</name>
    <name type="common">Siccationidurans arizonensis</name>
    <dbReference type="NCBI Taxonomy" id="1227077"/>
    <lineage>
        <taxon>Bacteria</taxon>
        <taxon>Pseudomonadati</taxon>
        <taxon>Bacteroidota</taxon>
        <taxon>Cytophagia</taxon>
        <taxon>Cytophagales</taxon>
        <taxon>Hymenobacteraceae</taxon>
        <taxon>Hymenobacter</taxon>
    </lineage>
</organism>
<evidence type="ECO:0000313" key="2">
    <source>
        <dbReference type="Proteomes" id="UP000199029"/>
    </source>
</evidence>
<protein>
    <recommendedName>
        <fullName evidence="3">DUF4292 domain-containing protein</fullName>
    </recommendedName>
</protein>
<proteinExistence type="predicted"/>
<gene>
    <name evidence="1" type="ORF">SAMN04515668_1591</name>
</gene>
<reference evidence="2" key="1">
    <citation type="submission" date="2016-10" db="EMBL/GenBank/DDBJ databases">
        <authorList>
            <person name="Varghese N."/>
            <person name="Submissions S."/>
        </authorList>
    </citation>
    <scope>NUCLEOTIDE SEQUENCE [LARGE SCALE GENOMIC DNA]</scope>
    <source>
        <strain evidence="2">OR362-8,ATCC BAA-1266,JCM 13504</strain>
    </source>
</reference>
<evidence type="ECO:0000313" key="1">
    <source>
        <dbReference type="EMBL" id="SFQ25625.1"/>
    </source>
</evidence>
<dbReference type="EMBL" id="FOXS01000002">
    <property type="protein sequence ID" value="SFQ25625.1"/>
    <property type="molecule type" value="Genomic_DNA"/>
</dbReference>
<accession>A0A1I5X0U3</accession>